<dbReference type="InterPro" id="IPR003594">
    <property type="entry name" value="HATPase_dom"/>
</dbReference>
<dbReference type="OrthoDB" id="254943at2"/>
<dbReference type="AlphaFoldDB" id="A0A1I4MM26"/>
<name>A0A1I4MM26_9FIRM</name>
<keyword evidence="4" id="KW-1185">Reference proteome</keyword>
<dbReference type="RefSeq" id="WP_089862634.1">
    <property type="nucleotide sequence ID" value="NZ_FOTI01000056.1"/>
</dbReference>
<dbReference type="Proteomes" id="UP000199006">
    <property type="component" value="Unassembled WGS sequence"/>
</dbReference>
<dbReference type="InterPro" id="IPR036890">
    <property type="entry name" value="HATPase_C_sf"/>
</dbReference>
<proteinExistence type="predicted"/>
<protein>
    <submittedName>
        <fullName evidence="3">Serine/threonine-protein kinase RsbW</fullName>
    </submittedName>
</protein>
<dbReference type="InterPro" id="IPR050267">
    <property type="entry name" value="Anti-sigma-factor_SerPK"/>
</dbReference>
<dbReference type="CDD" id="cd16936">
    <property type="entry name" value="HATPase_RsbW-like"/>
    <property type="match status" value="1"/>
</dbReference>
<organism evidence="3 4">
    <name type="scientific">Halanaerobium salsuginis</name>
    <dbReference type="NCBI Taxonomy" id="29563"/>
    <lineage>
        <taxon>Bacteria</taxon>
        <taxon>Bacillati</taxon>
        <taxon>Bacillota</taxon>
        <taxon>Clostridia</taxon>
        <taxon>Halanaerobiales</taxon>
        <taxon>Halanaerobiaceae</taxon>
        <taxon>Halanaerobium</taxon>
    </lineage>
</organism>
<dbReference type="Pfam" id="PF13581">
    <property type="entry name" value="HATPase_c_2"/>
    <property type="match status" value="1"/>
</dbReference>
<dbReference type="SUPFAM" id="SSF55874">
    <property type="entry name" value="ATPase domain of HSP90 chaperone/DNA topoisomerase II/histidine kinase"/>
    <property type="match status" value="1"/>
</dbReference>
<dbReference type="PANTHER" id="PTHR35526">
    <property type="entry name" value="ANTI-SIGMA-F FACTOR RSBW-RELATED"/>
    <property type="match status" value="1"/>
</dbReference>
<gene>
    <name evidence="3" type="ORF">SAMN02983006_02643</name>
</gene>
<accession>A0A1I4MM26</accession>
<feature type="domain" description="Histidine kinase/HSP90-like ATPase" evidence="2">
    <location>
        <begin position="35"/>
        <end position="138"/>
    </location>
</feature>
<keyword evidence="3" id="KW-0808">Transferase</keyword>
<evidence type="ECO:0000259" key="2">
    <source>
        <dbReference type="Pfam" id="PF13581"/>
    </source>
</evidence>
<evidence type="ECO:0000313" key="4">
    <source>
        <dbReference type="Proteomes" id="UP000199006"/>
    </source>
</evidence>
<dbReference type="Gene3D" id="3.30.565.10">
    <property type="entry name" value="Histidine kinase-like ATPase, C-terminal domain"/>
    <property type="match status" value="1"/>
</dbReference>
<dbReference type="GO" id="GO:0004674">
    <property type="term" value="F:protein serine/threonine kinase activity"/>
    <property type="evidence" value="ECO:0007669"/>
    <property type="project" value="UniProtKB-KW"/>
</dbReference>
<evidence type="ECO:0000256" key="1">
    <source>
        <dbReference type="ARBA" id="ARBA00022527"/>
    </source>
</evidence>
<evidence type="ECO:0000313" key="3">
    <source>
        <dbReference type="EMBL" id="SFM04097.1"/>
    </source>
</evidence>
<reference evidence="3 4" key="1">
    <citation type="submission" date="2016-10" db="EMBL/GenBank/DDBJ databases">
        <authorList>
            <person name="de Groot N.N."/>
        </authorList>
    </citation>
    <scope>NUCLEOTIDE SEQUENCE [LARGE SCALE GENOMIC DNA]</scope>
    <source>
        <strain evidence="3 4">ATCC 51327</strain>
    </source>
</reference>
<dbReference type="EMBL" id="FOTI01000056">
    <property type="protein sequence ID" value="SFM04097.1"/>
    <property type="molecule type" value="Genomic_DNA"/>
</dbReference>
<sequence>MKQKTKKYEFTITCQAEEIVSLVNQLLAKVKKFYPEADELLINLEIAIREMLANAVEHGCKKKKKATKFWQQPTIKVELYFKQAGIYIIVTDPGSGFNWRERDLVTMPVFTEKGRGLKIINKLADQITFNQQGNQIKVFFSL</sequence>
<keyword evidence="1" id="KW-0723">Serine/threonine-protein kinase</keyword>
<keyword evidence="3" id="KW-0418">Kinase</keyword>
<dbReference type="PANTHER" id="PTHR35526:SF3">
    <property type="entry name" value="ANTI-SIGMA-F FACTOR RSBW"/>
    <property type="match status" value="1"/>
</dbReference>
<dbReference type="STRING" id="29563.SAMN02983006_02643"/>